<dbReference type="AlphaFoldDB" id="M7T1G0"/>
<evidence type="ECO:0000313" key="3">
    <source>
        <dbReference type="Proteomes" id="UP000012174"/>
    </source>
</evidence>
<proteinExistence type="predicted"/>
<keyword evidence="3" id="KW-1185">Reference proteome</keyword>
<feature type="region of interest" description="Disordered" evidence="1">
    <location>
        <begin position="44"/>
        <end position="180"/>
    </location>
</feature>
<protein>
    <submittedName>
        <fullName evidence="2">Uncharacterized protein</fullName>
    </submittedName>
</protein>
<name>M7T1G0_EUTLA</name>
<dbReference type="eggNOG" id="KOG3134">
    <property type="taxonomic scope" value="Eukaryota"/>
</dbReference>
<accession>M7T1G0</accession>
<sequence>MSKSVHAPGPAKDSLNSWVNKRLPGFNIDSLPSMSIMGSESAHFGFQKDEGSGIVESPFEEGRDASAANSRTGGSGGGGGLEQAAASVETWLRGAWAKRPGTPRIGSHRLKTQQQQPEASDLIELADTNSDDGRLTGSARMSEPGFLDQGLHGSSGRSDGMGSVRGRLMSPPNLKGKKAD</sequence>
<gene>
    <name evidence="2" type="ORF">UCREL1_9423</name>
</gene>
<dbReference type="STRING" id="1287681.M7T1G0"/>
<dbReference type="OrthoDB" id="2192830at2759"/>
<dbReference type="EMBL" id="KB707193">
    <property type="protein sequence ID" value="EMR63626.1"/>
    <property type="molecule type" value="Genomic_DNA"/>
</dbReference>
<dbReference type="HOGENOM" id="CLU_1496204_0_0_1"/>
<evidence type="ECO:0000256" key="1">
    <source>
        <dbReference type="SAM" id="MobiDB-lite"/>
    </source>
</evidence>
<dbReference type="KEGG" id="ela:UCREL1_9423"/>
<dbReference type="Proteomes" id="UP000012174">
    <property type="component" value="Unassembled WGS sequence"/>
</dbReference>
<organism evidence="2 3">
    <name type="scientific">Eutypa lata (strain UCR-EL1)</name>
    <name type="common">Grapevine dieback disease fungus</name>
    <name type="synonym">Eutypa armeniacae</name>
    <dbReference type="NCBI Taxonomy" id="1287681"/>
    <lineage>
        <taxon>Eukaryota</taxon>
        <taxon>Fungi</taxon>
        <taxon>Dikarya</taxon>
        <taxon>Ascomycota</taxon>
        <taxon>Pezizomycotina</taxon>
        <taxon>Sordariomycetes</taxon>
        <taxon>Xylariomycetidae</taxon>
        <taxon>Xylariales</taxon>
        <taxon>Diatrypaceae</taxon>
        <taxon>Eutypa</taxon>
    </lineage>
</organism>
<evidence type="ECO:0000313" key="2">
    <source>
        <dbReference type="EMBL" id="EMR63626.1"/>
    </source>
</evidence>
<reference evidence="3" key="1">
    <citation type="journal article" date="2013" name="Genome Announc.">
        <title>Draft genome sequence of the grapevine dieback fungus Eutypa lata UCR-EL1.</title>
        <authorList>
            <person name="Blanco-Ulate B."/>
            <person name="Rolshausen P.E."/>
            <person name="Cantu D."/>
        </authorList>
    </citation>
    <scope>NUCLEOTIDE SEQUENCE [LARGE SCALE GENOMIC DNA]</scope>
    <source>
        <strain evidence="3">UCR-EL1</strain>
    </source>
</reference>